<evidence type="ECO:0000259" key="8">
    <source>
        <dbReference type="PROSITE" id="PS50932"/>
    </source>
</evidence>
<dbReference type="InterPro" id="IPR028082">
    <property type="entry name" value="Peripla_BP_I"/>
</dbReference>
<evidence type="ECO:0000256" key="3">
    <source>
        <dbReference type="ARBA" id="ARBA00023015"/>
    </source>
</evidence>
<dbReference type="InterPro" id="IPR000843">
    <property type="entry name" value="HTH_LacI"/>
</dbReference>
<dbReference type="Gene3D" id="3.40.50.2300">
    <property type="match status" value="2"/>
</dbReference>
<dbReference type="GO" id="GO:0003700">
    <property type="term" value="F:DNA-binding transcription factor activity"/>
    <property type="evidence" value="ECO:0007669"/>
    <property type="project" value="TreeGrafter"/>
</dbReference>
<dbReference type="Pfam" id="PF00356">
    <property type="entry name" value="LacI"/>
    <property type="match status" value="1"/>
</dbReference>
<dbReference type="AlphaFoldDB" id="A0A1S8CGT6"/>
<gene>
    <name evidence="9" type="ORF">BMI79_14715</name>
</gene>
<dbReference type="CDD" id="cd01542">
    <property type="entry name" value="PBP1_TreR-like"/>
    <property type="match status" value="1"/>
</dbReference>
<dbReference type="PROSITE" id="PS50932">
    <property type="entry name" value="HTH_LACI_2"/>
    <property type="match status" value="1"/>
</dbReference>
<evidence type="ECO:0000256" key="5">
    <source>
        <dbReference type="ARBA" id="ARBA00023163"/>
    </source>
</evidence>
<dbReference type="InterPro" id="IPR012771">
    <property type="entry name" value="Trehalos_R_gpbac"/>
</dbReference>
<dbReference type="GO" id="GO:0005991">
    <property type="term" value="P:trehalose metabolic process"/>
    <property type="evidence" value="ECO:0007669"/>
    <property type="project" value="InterPro"/>
</dbReference>
<dbReference type="InterPro" id="IPR010982">
    <property type="entry name" value="Lambda_DNA-bd_dom_sf"/>
</dbReference>
<dbReference type="SUPFAM" id="SSF47413">
    <property type="entry name" value="lambda repressor-like DNA-binding domains"/>
    <property type="match status" value="1"/>
</dbReference>
<dbReference type="STRING" id="2034155.BMI79_14715"/>
<keyword evidence="10" id="KW-1185">Reference proteome</keyword>
<dbReference type="SMART" id="SM00354">
    <property type="entry name" value="HTH_LACI"/>
    <property type="match status" value="1"/>
</dbReference>
<dbReference type="NCBIfam" id="TIGR02405">
    <property type="entry name" value="trehalos_R_Ecol"/>
    <property type="match status" value="1"/>
</dbReference>
<dbReference type="PANTHER" id="PTHR30146:SF146">
    <property type="entry name" value="HTH-TYPE TRANSCRIPTIONAL REGULATOR TRER"/>
    <property type="match status" value="1"/>
</dbReference>
<evidence type="ECO:0000256" key="4">
    <source>
        <dbReference type="ARBA" id="ARBA00023125"/>
    </source>
</evidence>
<accession>A0A1S8CGT6</accession>
<dbReference type="GO" id="GO:0045892">
    <property type="term" value="P:negative regulation of DNA-templated transcription"/>
    <property type="evidence" value="ECO:0007669"/>
    <property type="project" value="InterPro"/>
</dbReference>
<dbReference type="FunFam" id="1.10.260.40:FF:000021">
    <property type="entry name" value="Trehalose operon repressor"/>
    <property type="match status" value="1"/>
</dbReference>
<name>A0A1S8CGT6_9GAMM</name>
<evidence type="ECO:0000313" key="10">
    <source>
        <dbReference type="Proteomes" id="UP000216021"/>
    </source>
</evidence>
<comment type="subunit">
    <text evidence="1">Homodimer.</text>
</comment>
<dbReference type="PANTHER" id="PTHR30146">
    <property type="entry name" value="LACI-RELATED TRANSCRIPTIONAL REPRESSOR"/>
    <property type="match status" value="1"/>
</dbReference>
<dbReference type="PROSITE" id="PS00356">
    <property type="entry name" value="HTH_LACI_1"/>
    <property type="match status" value="1"/>
</dbReference>
<keyword evidence="3" id="KW-0805">Transcription regulation</keyword>
<dbReference type="InterPro" id="IPR001761">
    <property type="entry name" value="Peripla_BP/Lac1_sug-bd_dom"/>
</dbReference>
<protein>
    <recommendedName>
        <fullName evidence="6">HTH-type transcriptional regulator TreR</fullName>
    </recommendedName>
    <alternativeName>
        <fullName evidence="7">Trehalose operon repressor</fullName>
    </alternativeName>
</protein>
<organism evidence="9 10">
    <name type="scientific">Serratia oryzae</name>
    <dbReference type="NCBI Taxonomy" id="2034155"/>
    <lineage>
        <taxon>Bacteria</taxon>
        <taxon>Pseudomonadati</taxon>
        <taxon>Pseudomonadota</taxon>
        <taxon>Gammaproteobacteria</taxon>
        <taxon>Enterobacterales</taxon>
        <taxon>Yersiniaceae</taxon>
        <taxon>Serratia</taxon>
    </lineage>
</organism>
<dbReference type="PRINTS" id="PR00036">
    <property type="entry name" value="HTHLACI"/>
</dbReference>
<evidence type="ECO:0000256" key="7">
    <source>
        <dbReference type="ARBA" id="ARBA00077059"/>
    </source>
</evidence>
<reference evidence="9 10" key="1">
    <citation type="submission" date="2016-11" db="EMBL/GenBank/DDBJ databases">
        <title>Rahnella oryzae sp. nov., isolated from rice root.</title>
        <authorList>
            <person name="Zhang X.-X."/>
            <person name="Zhang J."/>
        </authorList>
    </citation>
    <scope>NUCLEOTIDE SEQUENCE [LARGE SCALE GENOMIC DNA]</scope>
    <source>
        <strain evidence="9 10">J11-6</strain>
    </source>
</reference>
<sequence>MQNRLTIKDIARLSGVGKSTVSRVLNNEGSVSPQTRERVEAVIRSHGFTPSKSARAMRGQSDKVVAIIVSRLDSPSENQALRTMLPLLYQHGFDPIVMESQFETRLVQEHLHVLQQRNVDGVILFGFTGLSAAMLAPWQEKMVVMARDYPGISSVCYDDDGAVKLLMQRLRQLGHAHISYLGVQETDATTGMRRYQAYLDTCRELKIPPVAALGELSYQSGFQLAASVVEPHTSALVCASDTIALGAMKYLQQQQPLAPIQVCAIGNTPLLNFLFPETFSVELGYGAAGQQAAQQLLGQLSGELGVRQIIIPSRLA</sequence>
<dbReference type="GO" id="GO:0000976">
    <property type="term" value="F:transcription cis-regulatory region binding"/>
    <property type="evidence" value="ECO:0007669"/>
    <property type="project" value="TreeGrafter"/>
</dbReference>
<evidence type="ECO:0000256" key="2">
    <source>
        <dbReference type="ARBA" id="ARBA00022491"/>
    </source>
</evidence>
<dbReference type="RefSeq" id="WP_076942973.1">
    <property type="nucleotide sequence ID" value="NZ_MOXD01000008.1"/>
</dbReference>
<dbReference type="Gene3D" id="1.10.260.40">
    <property type="entry name" value="lambda repressor-like DNA-binding domains"/>
    <property type="match status" value="1"/>
</dbReference>
<keyword evidence="5" id="KW-0804">Transcription</keyword>
<dbReference type="OrthoDB" id="198888at2"/>
<evidence type="ECO:0000313" key="9">
    <source>
        <dbReference type="EMBL" id="OMQ21336.1"/>
    </source>
</evidence>
<evidence type="ECO:0000256" key="6">
    <source>
        <dbReference type="ARBA" id="ARBA00067657"/>
    </source>
</evidence>
<feature type="domain" description="HTH lacI-type" evidence="8">
    <location>
        <begin position="5"/>
        <end position="59"/>
    </location>
</feature>
<dbReference type="Pfam" id="PF00532">
    <property type="entry name" value="Peripla_BP_1"/>
    <property type="match status" value="1"/>
</dbReference>
<dbReference type="CDD" id="cd01392">
    <property type="entry name" value="HTH_LacI"/>
    <property type="match status" value="1"/>
</dbReference>
<dbReference type="SUPFAM" id="SSF53822">
    <property type="entry name" value="Periplasmic binding protein-like I"/>
    <property type="match status" value="1"/>
</dbReference>
<keyword evidence="2" id="KW-0678">Repressor</keyword>
<comment type="caution">
    <text evidence="9">The sequence shown here is derived from an EMBL/GenBank/DDBJ whole genome shotgun (WGS) entry which is preliminary data.</text>
</comment>
<evidence type="ECO:0000256" key="1">
    <source>
        <dbReference type="ARBA" id="ARBA00011738"/>
    </source>
</evidence>
<proteinExistence type="predicted"/>
<dbReference type="Proteomes" id="UP000216021">
    <property type="component" value="Unassembled WGS sequence"/>
</dbReference>
<keyword evidence="4" id="KW-0238">DNA-binding</keyword>
<dbReference type="EMBL" id="MOXD01000008">
    <property type="protein sequence ID" value="OMQ21336.1"/>
    <property type="molecule type" value="Genomic_DNA"/>
</dbReference>